<evidence type="ECO:0000256" key="2">
    <source>
        <dbReference type="ARBA" id="ARBA00022723"/>
    </source>
</evidence>
<dbReference type="Pfam" id="PF04060">
    <property type="entry name" value="FeS"/>
    <property type="match status" value="1"/>
</dbReference>
<dbReference type="AlphaFoldDB" id="A0A644TI65"/>
<dbReference type="Gene3D" id="1.10.15.40">
    <property type="entry name" value="Electron transport complex subunit B, putative Fe-S cluster"/>
    <property type="match status" value="1"/>
</dbReference>
<evidence type="ECO:0000256" key="3">
    <source>
        <dbReference type="ARBA" id="ARBA00023004"/>
    </source>
</evidence>
<dbReference type="PROSITE" id="PS51379">
    <property type="entry name" value="4FE4S_FER_2"/>
    <property type="match status" value="2"/>
</dbReference>
<comment type="caution">
    <text evidence="7">The sequence shown here is derived from an EMBL/GenBank/DDBJ whole genome shotgun (WGS) entry which is preliminary data.</text>
</comment>
<dbReference type="GO" id="GO:0046872">
    <property type="term" value="F:metal ion binding"/>
    <property type="evidence" value="ECO:0007669"/>
    <property type="project" value="UniProtKB-KW"/>
</dbReference>
<dbReference type="EMBL" id="VSSQ01000033">
    <property type="protein sequence ID" value="MPL66618.1"/>
    <property type="molecule type" value="Genomic_DNA"/>
</dbReference>
<dbReference type="SUPFAM" id="SSF53920">
    <property type="entry name" value="Fe-only hydrogenase"/>
    <property type="match status" value="1"/>
</dbReference>
<dbReference type="InterPro" id="IPR007202">
    <property type="entry name" value="4Fe-4S_dom"/>
</dbReference>
<keyword evidence="3" id="KW-0408">Iron</keyword>
<keyword evidence="2" id="KW-0479">Metal-binding</keyword>
<evidence type="ECO:0000256" key="4">
    <source>
        <dbReference type="ARBA" id="ARBA00023014"/>
    </source>
</evidence>
<dbReference type="PROSITE" id="PS51656">
    <property type="entry name" value="4FE4S"/>
    <property type="match status" value="1"/>
</dbReference>
<evidence type="ECO:0000259" key="6">
    <source>
        <dbReference type="PROSITE" id="PS51656"/>
    </source>
</evidence>
<dbReference type="InterPro" id="IPR050340">
    <property type="entry name" value="Cytosolic_Fe-S_CAF"/>
</dbReference>
<gene>
    <name evidence="7" type="primary">rsxB_8</name>
    <name evidence="7" type="ORF">SDC9_12305</name>
</gene>
<dbReference type="SUPFAM" id="SSF54862">
    <property type="entry name" value="4Fe-4S ferredoxins"/>
    <property type="match status" value="1"/>
</dbReference>
<dbReference type="GO" id="GO:0051539">
    <property type="term" value="F:4 iron, 4 sulfur cluster binding"/>
    <property type="evidence" value="ECO:0007669"/>
    <property type="project" value="UniProtKB-KW"/>
</dbReference>
<evidence type="ECO:0000313" key="7">
    <source>
        <dbReference type="EMBL" id="MPL66618.1"/>
    </source>
</evidence>
<dbReference type="Gene3D" id="3.30.70.20">
    <property type="match status" value="1"/>
</dbReference>
<dbReference type="InterPro" id="IPR009016">
    <property type="entry name" value="Fe_hydrogenase"/>
</dbReference>
<reference evidence="7" key="1">
    <citation type="submission" date="2019-08" db="EMBL/GenBank/DDBJ databases">
        <authorList>
            <person name="Kucharzyk K."/>
            <person name="Murdoch R.W."/>
            <person name="Higgins S."/>
            <person name="Loffler F."/>
        </authorList>
    </citation>
    <scope>NUCLEOTIDE SEQUENCE</scope>
</reference>
<keyword evidence="4" id="KW-0411">Iron-sulfur</keyword>
<dbReference type="Pfam" id="PF13237">
    <property type="entry name" value="Fer4_10"/>
    <property type="match status" value="1"/>
</dbReference>
<feature type="domain" description="4Fe-4S" evidence="6">
    <location>
        <begin position="367"/>
        <end position="428"/>
    </location>
</feature>
<evidence type="ECO:0000256" key="1">
    <source>
        <dbReference type="ARBA" id="ARBA00022485"/>
    </source>
</evidence>
<feature type="domain" description="4Fe-4S ferredoxin-type" evidence="5">
    <location>
        <begin position="4"/>
        <end position="33"/>
    </location>
</feature>
<accession>A0A644TI65</accession>
<keyword evidence="1" id="KW-0004">4Fe-4S</keyword>
<sequence length="618" mass="69030">MSNNVYTFNQKNCTSCYSCVRKCPVKAIKVSKESIYPEVIEERCIGCGTCIKACSFNAINVTDSISVVKELIKSVSKVAAICDPSIAGEFEDITDYRKFVRMIREIGFDYVTEVAFGVDLVAKRQANFANDNSGKFLLTSHCPVMNMYIEKYATDLVSNITPTVSPANATATVLRNVYGKDLKIVSITPCLGAKKDINRHQNSAKLDAVLSFRELRRIFRELKIREESVSFSDFDSPLGFKGALYPIPEGFVEACDLSTSLIEGKFMSAHGADDSIDAVKQFSEHGNKFNKNFNLYFCEGCIAGPGSSAKGQKFIRHNLVTEYVKKRIANFDKKTWENNMLKHSVLPDIICNYKEDKQTLPTPTQEEMEEAFVKLDKATSGRHTDCRACGYGTCYGLAEAIAQGIATEDMCFTHTQKGNRIFHQQLETTTKELISSQEEIHNLKDILHLQQTHNAEASKALSLMIHNLKIGVAVIDENMKIADSNASFIEILGDEAKEIDEIIPALIGANINSLVPKSVSTQIDFVLKGEEAFINKDIEFSDRLVNVTLFALIPHKRVALLIRNLYDNEDKPQEIINRVTDVIQQNLRQVQEIGFILGEGAAQTEKMLNTIIKLTKKD</sequence>
<dbReference type="Pfam" id="PF02906">
    <property type="entry name" value="Fe_hyd_lg_C"/>
    <property type="match status" value="1"/>
</dbReference>
<dbReference type="Gene3D" id="3.40.950.10">
    <property type="entry name" value="Fe-only Hydrogenase (Larger Subunit), Chain L, domain 3"/>
    <property type="match status" value="1"/>
</dbReference>
<feature type="domain" description="4Fe-4S ferredoxin-type" evidence="5">
    <location>
        <begin position="35"/>
        <end position="64"/>
    </location>
</feature>
<dbReference type="InterPro" id="IPR004108">
    <property type="entry name" value="Fe_hydrogenase_lsu_C"/>
</dbReference>
<protein>
    <submittedName>
        <fullName evidence="7">Electron transport complex subunit RsxB</fullName>
    </submittedName>
</protein>
<name>A0A644TI65_9ZZZZ</name>
<organism evidence="7">
    <name type="scientific">bioreactor metagenome</name>
    <dbReference type="NCBI Taxonomy" id="1076179"/>
    <lineage>
        <taxon>unclassified sequences</taxon>
        <taxon>metagenomes</taxon>
        <taxon>ecological metagenomes</taxon>
    </lineage>
</organism>
<dbReference type="PANTHER" id="PTHR11615">
    <property type="entry name" value="NITRATE, FORMATE, IRON DEHYDROGENASE"/>
    <property type="match status" value="1"/>
</dbReference>
<evidence type="ECO:0000259" key="5">
    <source>
        <dbReference type="PROSITE" id="PS51379"/>
    </source>
</evidence>
<dbReference type="InterPro" id="IPR017896">
    <property type="entry name" value="4Fe4S_Fe-S-bd"/>
</dbReference>
<proteinExistence type="predicted"/>